<reference evidence="1" key="1">
    <citation type="submission" date="2018-01" db="EMBL/GenBank/DDBJ databases">
        <title>An insight into the sialome of Amazonian anophelines.</title>
        <authorList>
            <person name="Ribeiro J.M."/>
            <person name="Scarpassa V."/>
            <person name="Calvo E."/>
        </authorList>
    </citation>
    <scope>NUCLEOTIDE SEQUENCE</scope>
</reference>
<organism evidence="1">
    <name type="scientific">Anopheles darlingi</name>
    <name type="common">Mosquito</name>
    <dbReference type="NCBI Taxonomy" id="43151"/>
    <lineage>
        <taxon>Eukaryota</taxon>
        <taxon>Metazoa</taxon>
        <taxon>Ecdysozoa</taxon>
        <taxon>Arthropoda</taxon>
        <taxon>Hexapoda</taxon>
        <taxon>Insecta</taxon>
        <taxon>Pterygota</taxon>
        <taxon>Neoptera</taxon>
        <taxon>Endopterygota</taxon>
        <taxon>Diptera</taxon>
        <taxon>Nematocera</taxon>
        <taxon>Culicoidea</taxon>
        <taxon>Culicidae</taxon>
        <taxon>Anophelinae</taxon>
        <taxon>Anopheles</taxon>
    </lineage>
</organism>
<dbReference type="EMBL" id="GGFL01013694">
    <property type="protein sequence ID" value="MBW77872.1"/>
    <property type="molecule type" value="Transcribed_RNA"/>
</dbReference>
<evidence type="ECO:0000313" key="1">
    <source>
        <dbReference type="EMBL" id="MBW77872.1"/>
    </source>
</evidence>
<sequence length="117" mass="13809">MSTDSLHPCLSFLVGFGFFWEGSLAVFVSPNCYRHLDDLDVFCLSWEEEWITFQIPIISGQLKPRAEFQPLENCKLLFRADKILYFREKIYREFPAILQSNRAEPSTTRGHQHHDKR</sequence>
<dbReference type="AlphaFoldDB" id="A0A2M4DK09"/>
<proteinExistence type="predicted"/>
<name>A0A2M4DK09_ANODA</name>
<protein>
    <submittedName>
        <fullName evidence="1">Putative secreted protein</fullName>
    </submittedName>
</protein>
<accession>A0A2M4DK09</accession>